<keyword evidence="1" id="KW-0732">Signal</keyword>
<dbReference type="Proteomes" id="UP001152320">
    <property type="component" value="Chromosome 12"/>
</dbReference>
<keyword evidence="3" id="KW-1185">Reference proteome</keyword>
<organism evidence="2 3">
    <name type="scientific">Holothuria leucospilota</name>
    <name type="common">Black long sea cucumber</name>
    <name type="synonym">Mertensiothuria leucospilota</name>
    <dbReference type="NCBI Taxonomy" id="206669"/>
    <lineage>
        <taxon>Eukaryota</taxon>
        <taxon>Metazoa</taxon>
        <taxon>Echinodermata</taxon>
        <taxon>Eleutherozoa</taxon>
        <taxon>Echinozoa</taxon>
        <taxon>Holothuroidea</taxon>
        <taxon>Aspidochirotacea</taxon>
        <taxon>Aspidochirotida</taxon>
        <taxon>Holothuriidae</taxon>
        <taxon>Holothuria</taxon>
    </lineage>
</organism>
<proteinExistence type="predicted"/>
<protein>
    <submittedName>
        <fullName evidence="2">Uncharacterized protein</fullName>
    </submittedName>
</protein>
<sequence length="191" mass="21847">MALTYFYFSVFFLIYCFSSDGLQQSTITNLRQFNSQLAISRFAAPRDILAEEIRNLKEKDGACGNDVKLELHQRTRNMTDISTSTSTGQFVIIFGAIQDYTLKKELPCEMKEKIAVTYRYFGVTIPFTSGTKHGIVHTSTLSDSPKLVLHPYLTNYQTLKQIDRMEETSDGTIIMYKGDDVMTLNIQYDKE</sequence>
<comment type="caution">
    <text evidence="2">The sequence shown here is derived from an EMBL/GenBank/DDBJ whole genome shotgun (WGS) entry which is preliminary data.</text>
</comment>
<gene>
    <name evidence="2" type="ORF">HOLleu_26031</name>
</gene>
<evidence type="ECO:0000256" key="1">
    <source>
        <dbReference type="SAM" id="SignalP"/>
    </source>
</evidence>
<evidence type="ECO:0000313" key="3">
    <source>
        <dbReference type="Proteomes" id="UP001152320"/>
    </source>
</evidence>
<dbReference type="AlphaFoldDB" id="A0A9Q1H4S9"/>
<accession>A0A9Q1H4S9</accession>
<dbReference type="EMBL" id="JAIZAY010000012">
    <property type="protein sequence ID" value="KAJ8032490.1"/>
    <property type="molecule type" value="Genomic_DNA"/>
</dbReference>
<feature type="signal peptide" evidence="1">
    <location>
        <begin position="1"/>
        <end position="21"/>
    </location>
</feature>
<feature type="chain" id="PRO_5040378436" evidence="1">
    <location>
        <begin position="22"/>
        <end position="191"/>
    </location>
</feature>
<dbReference type="OrthoDB" id="10633743at2759"/>
<evidence type="ECO:0000313" key="2">
    <source>
        <dbReference type="EMBL" id="KAJ8032490.1"/>
    </source>
</evidence>
<reference evidence="2" key="1">
    <citation type="submission" date="2021-10" db="EMBL/GenBank/DDBJ databases">
        <title>Tropical sea cucumber genome reveals ecological adaptation and Cuvierian tubules defense mechanism.</title>
        <authorList>
            <person name="Chen T."/>
        </authorList>
    </citation>
    <scope>NUCLEOTIDE SEQUENCE</scope>
    <source>
        <strain evidence="2">Nanhai2018</strain>
        <tissue evidence="2">Muscle</tissue>
    </source>
</reference>
<name>A0A9Q1H4S9_HOLLE</name>